<evidence type="ECO:0000259" key="2">
    <source>
        <dbReference type="Pfam" id="PF13193"/>
    </source>
</evidence>
<name>A0A6J4H564_9ACTN</name>
<dbReference type="EMBL" id="CADCTF010000013">
    <property type="protein sequence ID" value="CAA9214636.1"/>
    <property type="molecule type" value="Genomic_DNA"/>
</dbReference>
<feature type="domain" description="AMP-dependent synthetase/ligase" evidence="1">
    <location>
        <begin position="39"/>
        <end position="389"/>
    </location>
</feature>
<dbReference type="InterPro" id="IPR042099">
    <property type="entry name" value="ANL_N_sf"/>
</dbReference>
<dbReference type="GO" id="GO:0031956">
    <property type="term" value="F:medium-chain fatty acid-CoA ligase activity"/>
    <property type="evidence" value="ECO:0007669"/>
    <property type="project" value="TreeGrafter"/>
</dbReference>
<feature type="domain" description="AMP-binding enzyme C-terminal" evidence="2">
    <location>
        <begin position="445"/>
        <end position="523"/>
    </location>
</feature>
<sequence length="539" mass="57672">MSESPSAATLAAAAEAIAAPAPPADPRMAAAMTGMGVSWRAQQMPEQMAIISANGNRTYAALNARANQVVRALRARGMGVGDSLALICTNRPEFVETWAACARAGFRLTPVNWHLTAEEAGYIVDDCEAKAVVADARLGDQARGAAEMAPRATVRLAAGGAIPGFESYDDAVGVESGEDIDDPTLGSSMLYTSGTTGRPKGVHRPAAQTAATATINLFGYADDGTDVELCTGPLYHAAPLSFSLAIPLNFGATVVLMDGWSAEETLRLVQEHKVTHMHMVPTMFHRMLALPDDVRAKYDLSSLKHILHGAAPCPVPVKQALIEWLGPIVVEYYAATEGVGSFVDSATWLSKPGTVGKPFGPDQVRIGDEDGNPLPANDIGLVYIKAPEATRFEYFKDKDKTASSFRGEYFTLGDVGYLDEDGYLFLTDRTANLIISGGVNIYPAEVDAVLLTHPAVGDAATIGIPNPEWGEEVKAVVEVKAGLTPSPELAAELIAFCRERLSSYKCPKSVDFIDALPRQDNGKIYKRVLRDRYREEAAR</sequence>
<dbReference type="Pfam" id="PF13193">
    <property type="entry name" value="AMP-binding_C"/>
    <property type="match status" value="1"/>
</dbReference>
<dbReference type="GO" id="GO:0004467">
    <property type="term" value="F:long-chain fatty acid-CoA ligase activity"/>
    <property type="evidence" value="ECO:0007669"/>
    <property type="project" value="UniProtKB-EC"/>
</dbReference>
<accession>A0A6J4H564</accession>
<dbReference type="InterPro" id="IPR025110">
    <property type="entry name" value="AMP-bd_C"/>
</dbReference>
<dbReference type="PANTHER" id="PTHR43201:SF32">
    <property type="entry name" value="2-SUCCINYLBENZOATE--COA LIGASE, CHLOROPLASTIC_PEROXISOMAL"/>
    <property type="match status" value="1"/>
</dbReference>
<organism evidence="3">
    <name type="scientific">uncultured Acidimicrobiales bacterium</name>
    <dbReference type="NCBI Taxonomy" id="310071"/>
    <lineage>
        <taxon>Bacteria</taxon>
        <taxon>Bacillati</taxon>
        <taxon>Actinomycetota</taxon>
        <taxon>Acidimicrobiia</taxon>
        <taxon>Acidimicrobiales</taxon>
        <taxon>environmental samples</taxon>
    </lineage>
</organism>
<dbReference type="InterPro" id="IPR020845">
    <property type="entry name" value="AMP-binding_CS"/>
</dbReference>
<dbReference type="Gene3D" id="3.30.300.30">
    <property type="match status" value="1"/>
</dbReference>
<keyword evidence="3" id="KW-0436">Ligase</keyword>
<dbReference type="PROSITE" id="PS00455">
    <property type="entry name" value="AMP_BINDING"/>
    <property type="match status" value="1"/>
</dbReference>
<dbReference type="EC" id="6.2.1.3" evidence="3"/>
<dbReference type="Gene3D" id="3.40.50.12780">
    <property type="entry name" value="N-terminal domain of ligase-like"/>
    <property type="match status" value="1"/>
</dbReference>
<dbReference type="Pfam" id="PF00501">
    <property type="entry name" value="AMP-binding"/>
    <property type="match status" value="1"/>
</dbReference>
<evidence type="ECO:0000313" key="3">
    <source>
        <dbReference type="EMBL" id="CAA9214636.1"/>
    </source>
</evidence>
<dbReference type="InterPro" id="IPR000873">
    <property type="entry name" value="AMP-dep_synth/lig_dom"/>
</dbReference>
<gene>
    <name evidence="3" type="ORF">AVDCRST_MAG50-391</name>
</gene>
<reference evidence="3" key="1">
    <citation type="submission" date="2020-02" db="EMBL/GenBank/DDBJ databases">
        <authorList>
            <person name="Meier V. D."/>
        </authorList>
    </citation>
    <scope>NUCLEOTIDE SEQUENCE</scope>
    <source>
        <strain evidence="3">AVDCRST_MAG50</strain>
    </source>
</reference>
<dbReference type="AlphaFoldDB" id="A0A6J4H564"/>
<dbReference type="InterPro" id="IPR045851">
    <property type="entry name" value="AMP-bd_C_sf"/>
</dbReference>
<dbReference type="PANTHER" id="PTHR43201">
    <property type="entry name" value="ACYL-COA SYNTHETASE"/>
    <property type="match status" value="1"/>
</dbReference>
<evidence type="ECO:0000259" key="1">
    <source>
        <dbReference type="Pfam" id="PF00501"/>
    </source>
</evidence>
<dbReference type="SUPFAM" id="SSF56801">
    <property type="entry name" value="Acetyl-CoA synthetase-like"/>
    <property type="match status" value="1"/>
</dbReference>
<proteinExistence type="predicted"/>
<protein>
    <submittedName>
        <fullName evidence="3">Long-chain-fatty-acid--CoA ligase</fullName>
        <ecNumber evidence="3">6.2.1.3</ecNumber>
    </submittedName>
</protein>